<comment type="function">
    <text evidence="6">Involved in the regulation of the intracellular balance of NAD and NADP, and is a key enzyme in the biosynthesis of NADP. Catalyzes specifically the phosphorylation on 2'-hydroxyl of the adenosine moiety of NAD to yield NADP.</text>
</comment>
<keyword evidence="6" id="KW-0963">Cytoplasm</keyword>
<feature type="binding site" evidence="6">
    <location>
        <position position="194"/>
    </location>
    <ligand>
        <name>NAD(+)</name>
        <dbReference type="ChEBI" id="CHEBI:57540"/>
    </ligand>
</feature>
<dbReference type="Gene3D" id="3.40.50.10330">
    <property type="entry name" value="Probable inorganic polyphosphate/atp-NAD kinase, domain 1"/>
    <property type="match status" value="1"/>
</dbReference>
<feature type="binding site" evidence="6">
    <location>
        <position position="159"/>
    </location>
    <ligand>
        <name>NAD(+)</name>
        <dbReference type="ChEBI" id="CHEBI:57540"/>
    </ligand>
</feature>
<evidence type="ECO:0000256" key="6">
    <source>
        <dbReference type="HAMAP-Rule" id="MF_00361"/>
    </source>
</evidence>
<evidence type="ECO:0000256" key="4">
    <source>
        <dbReference type="ARBA" id="ARBA00023027"/>
    </source>
</evidence>
<keyword evidence="6" id="KW-0547">Nucleotide-binding</keyword>
<dbReference type="PANTHER" id="PTHR20275">
    <property type="entry name" value="NAD KINASE"/>
    <property type="match status" value="1"/>
</dbReference>
<keyword evidence="8" id="KW-1185">Reference proteome</keyword>
<comment type="similarity">
    <text evidence="6">Belongs to the NAD kinase family.</text>
</comment>
<protein>
    <recommendedName>
        <fullName evidence="6">NAD kinase</fullName>
        <ecNumber evidence="6">2.7.1.23</ecNumber>
    </recommendedName>
    <alternativeName>
        <fullName evidence="6">ATP-dependent NAD kinase</fullName>
    </alternativeName>
</protein>
<dbReference type="Pfam" id="PF01513">
    <property type="entry name" value="NAD_kinase"/>
    <property type="match status" value="1"/>
</dbReference>
<dbReference type="InterPro" id="IPR017438">
    <property type="entry name" value="ATP-NAD_kinase_N"/>
</dbReference>
<keyword evidence="6" id="KW-0067">ATP-binding</keyword>
<comment type="cofactor">
    <cofactor evidence="6">
        <name>a divalent metal cation</name>
        <dbReference type="ChEBI" id="CHEBI:60240"/>
    </cofactor>
</comment>
<evidence type="ECO:0000256" key="1">
    <source>
        <dbReference type="ARBA" id="ARBA00022679"/>
    </source>
</evidence>
<comment type="subcellular location">
    <subcellularLocation>
        <location evidence="6">Cytoplasm</location>
    </subcellularLocation>
</comment>
<keyword evidence="2 6" id="KW-0418">Kinase</keyword>
<keyword evidence="1 6" id="KW-0808">Transferase</keyword>
<feature type="binding site" evidence="6">
    <location>
        <begin position="170"/>
        <end position="175"/>
    </location>
    <ligand>
        <name>NAD(+)</name>
        <dbReference type="ChEBI" id="CHEBI:57540"/>
    </ligand>
</feature>
<keyword evidence="3 6" id="KW-0521">NADP</keyword>
<dbReference type="Proteomes" id="UP000245793">
    <property type="component" value="Unassembled WGS sequence"/>
</dbReference>
<accession>A0A2U1E6H2</accession>
<dbReference type="SUPFAM" id="SSF111331">
    <property type="entry name" value="NAD kinase/diacylglycerol kinase-like"/>
    <property type="match status" value="1"/>
</dbReference>
<dbReference type="InterPro" id="IPR016064">
    <property type="entry name" value="NAD/diacylglycerol_kinase_sf"/>
</dbReference>
<dbReference type="EC" id="2.7.1.23" evidence="6"/>
<evidence type="ECO:0000313" key="8">
    <source>
        <dbReference type="Proteomes" id="UP000245793"/>
    </source>
</evidence>
<dbReference type="GO" id="GO:0005524">
    <property type="term" value="F:ATP binding"/>
    <property type="evidence" value="ECO:0007669"/>
    <property type="project" value="UniProtKB-KW"/>
</dbReference>
<reference evidence="7 8" key="1">
    <citation type="submission" date="2018-04" db="EMBL/GenBank/DDBJ databases">
        <title>Genomic Encyclopedia of Type Strains, Phase IV (KMG-IV): sequencing the most valuable type-strain genomes for metagenomic binning, comparative biology and taxonomic classification.</title>
        <authorList>
            <person name="Goeker M."/>
        </authorList>
    </citation>
    <scope>NUCLEOTIDE SEQUENCE [LARGE SCALE GENOMIC DNA]</scope>
    <source>
        <strain evidence="7 8">DSM 20705</strain>
    </source>
</reference>
<dbReference type="InterPro" id="IPR017437">
    <property type="entry name" value="ATP-NAD_kinase_PpnK-typ_C"/>
</dbReference>
<evidence type="ECO:0000256" key="2">
    <source>
        <dbReference type="ARBA" id="ARBA00022777"/>
    </source>
</evidence>
<dbReference type="InterPro" id="IPR002504">
    <property type="entry name" value="NADK"/>
</dbReference>
<keyword evidence="4 6" id="KW-0520">NAD</keyword>
<feature type="binding site" evidence="6">
    <location>
        <begin position="56"/>
        <end position="57"/>
    </location>
    <ligand>
        <name>NAD(+)</name>
        <dbReference type="ChEBI" id="CHEBI:57540"/>
    </ligand>
</feature>
<dbReference type="GO" id="GO:0019674">
    <property type="term" value="P:NAD+ metabolic process"/>
    <property type="evidence" value="ECO:0007669"/>
    <property type="project" value="InterPro"/>
</dbReference>
<sequence length="273" mass="30624">MKRVRIFLNEYPASIEVANELSERFRSLGMEAEQVYIKSLDNKGGDFDVNIVVGGDGTFLQSVRLSEFHSAPFIGINTGGLGFFQEIGVDEIPTLVHMLKKEEFITDEMKLIKSVATTNDGSELSFYAINEILIKGINSKVIHMDVYVERNFLQKFSGDGIIISTSVGSTAYNFSVGGAIVHPSIETMQMSPLAPISSAAYRSLLNPIVMPGNYTIDIYPETKYEKSVLIVEDGVENFVRNIRKIETTISNTFVNRLHLDKDIYWKNLKDKFI</sequence>
<dbReference type="GO" id="GO:0046872">
    <property type="term" value="F:metal ion binding"/>
    <property type="evidence" value="ECO:0007669"/>
    <property type="project" value="UniProtKB-UniRule"/>
</dbReference>
<feature type="active site" description="Proton acceptor" evidence="6">
    <location>
        <position position="56"/>
    </location>
</feature>
<dbReference type="PANTHER" id="PTHR20275:SF0">
    <property type="entry name" value="NAD KINASE"/>
    <property type="match status" value="1"/>
</dbReference>
<proteinExistence type="inferred from homology"/>
<dbReference type="RefSeq" id="WP_052085530.1">
    <property type="nucleotide sequence ID" value="NZ_QEKV01000001.1"/>
</dbReference>
<dbReference type="Pfam" id="PF20143">
    <property type="entry name" value="NAD_kinase_C"/>
    <property type="match status" value="1"/>
</dbReference>
<feature type="binding site" evidence="6">
    <location>
        <begin position="130"/>
        <end position="131"/>
    </location>
    <ligand>
        <name>NAD(+)</name>
        <dbReference type="ChEBI" id="CHEBI:57540"/>
    </ligand>
</feature>
<evidence type="ECO:0000256" key="5">
    <source>
        <dbReference type="ARBA" id="ARBA00047925"/>
    </source>
</evidence>
<dbReference type="Gene3D" id="2.60.200.30">
    <property type="entry name" value="Probable inorganic polyphosphate/atp-NAD kinase, domain 2"/>
    <property type="match status" value="1"/>
</dbReference>
<dbReference type="GO" id="GO:0051287">
    <property type="term" value="F:NAD binding"/>
    <property type="evidence" value="ECO:0007669"/>
    <property type="project" value="UniProtKB-ARBA"/>
</dbReference>
<dbReference type="HAMAP" id="MF_00361">
    <property type="entry name" value="NAD_kinase"/>
    <property type="match status" value="1"/>
</dbReference>
<evidence type="ECO:0000313" key="7">
    <source>
        <dbReference type="EMBL" id="PVY95543.1"/>
    </source>
</evidence>
<dbReference type="AlphaFoldDB" id="A0A2U1E6H2"/>
<comment type="caution">
    <text evidence="7">The sequence shown here is derived from an EMBL/GenBank/DDBJ whole genome shotgun (WGS) entry which is preliminary data.</text>
</comment>
<dbReference type="GO" id="GO:0006741">
    <property type="term" value="P:NADP+ biosynthetic process"/>
    <property type="evidence" value="ECO:0007669"/>
    <property type="project" value="UniProtKB-UniRule"/>
</dbReference>
<comment type="catalytic activity">
    <reaction evidence="5 6">
        <text>NAD(+) + ATP = ADP + NADP(+) + H(+)</text>
        <dbReference type="Rhea" id="RHEA:18629"/>
        <dbReference type="ChEBI" id="CHEBI:15378"/>
        <dbReference type="ChEBI" id="CHEBI:30616"/>
        <dbReference type="ChEBI" id="CHEBI:57540"/>
        <dbReference type="ChEBI" id="CHEBI:58349"/>
        <dbReference type="ChEBI" id="CHEBI:456216"/>
        <dbReference type="EC" id="2.7.1.23"/>
    </reaction>
</comment>
<dbReference type="GO" id="GO:0003951">
    <property type="term" value="F:NAD+ kinase activity"/>
    <property type="evidence" value="ECO:0007669"/>
    <property type="project" value="UniProtKB-UniRule"/>
</dbReference>
<organism evidence="7 8">
    <name type="scientific">Ezakiella coagulans</name>
    <dbReference type="NCBI Taxonomy" id="46507"/>
    <lineage>
        <taxon>Bacteria</taxon>
        <taxon>Bacillati</taxon>
        <taxon>Bacillota</taxon>
        <taxon>Tissierellia</taxon>
        <taxon>Ezakiella</taxon>
    </lineage>
</organism>
<gene>
    <name evidence="6" type="primary">nadK</name>
    <name evidence="7" type="ORF">C7381_10169</name>
</gene>
<feature type="binding site" evidence="6">
    <location>
        <position position="167"/>
    </location>
    <ligand>
        <name>NAD(+)</name>
        <dbReference type="ChEBI" id="CHEBI:57540"/>
    </ligand>
</feature>
<comment type="caution">
    <text evidence="6">Lacks conserved residue(s) required for the propagation of feature annotation.</text>
</comment>
<dbReference type="EMBL" id="QEKV01000001">
    <property type="protein sequence ID" value="PVY95543.1"/>
    <property type="molecule type" value="Genomic_DNA"/>
</dbReference>
<name>A0A2U1E6H2_9FIRM</name>
<evidence type="ECO:0000256" key="3">
    <source>
        <dbReference type="ARBA" id="ARBA00022857"/>
    </source>
</evidence>
<dbReference type="GO" id="GO:0005737">
    <property type="term" value="C:cytoplasm"/>
    <property type="evidence" value="ECO:0007669"/>
    <property type="project" value="UniProtKB-SubCell"/>
</dbReference>